<name>A0A1I2I4Y9_9ACTN</name>
<dbReference type="PANTHER" id="PTHR38432">
    <property type="entry name" value="TELA-LIKE PROTEIN SAOUHSC_01408"/>
    <property type="match status" value="1"/>
</dbReference>
<dbReference type="STRING" id="35752.SAMN05421541_109206"/>
<keyword evidence="3" id="KW-1185">Reference proteome</keyword>
<dbReference type="InterPro" id="IPR008863">
    <property type="entry name" value="Toxic_anion-R_TelA"/>
</dbReference>
<gene>
    <name evidence="2" type="ORF">SAMN05421541_109206</name>
</gene>
<organism evidence="2 3">
    <name type="scientific">Actinoplanes philippinensis</name>
    <dbReference type="NCBI Taxonomy" id="35752"/>
    <lineage>
        <taxon>Bacteria</taxon>
        <taxon>Bacillati</taxon>
        <taxon>Actinomycetota</taxon>
        <taxon>Actinomycetes</taxon>
        <taxon>Micromonosporales</taxon>
        <taxon>Micromonosporaceae</taxon>
        <taxon>Actinoplanes</taxon>
    </lineage>
</organism>
<dbReference type="Proteomes" id="UP000199645">
    <property type="component" value="Unassembled WGS sequence"/>
</dbReference>
<protein>
    <submittedName>
        <fullName evidence="2">Uncharacterized conserved protein YaaN involved in tellurite resistance</fullName>
    </submittedName>
</protein>
<reference evidence="2 3" key="1">
    <citation type="submission" date="2016-10" db="EMBL/GenBank/DDBJ databases">
        <authorList>
            <person name="de Groot N.N."/>
        </authorList>
    </citation>
    <scope>NUCLEOTIDE SEQUENCE [LARGE SCALE GENOMIC DNA]</scope>
    <source>
        <strain evidence="2 3">DSM 43019</strain>
    </source>
</reference>
<dbReference type="OrthoDB" id="1654346at2"/>
<evidence type="ECO:0000313" key="3">
    <source>
        <dbReference type="Proteomes" id="UP000199645"/>
    </source>
</evidence>
<sequence length="393" mass="42159">MSSLDLGPPTEPLVLTPPAAVVEVTQQQAAAAVPLPAPRQTELQQRAGTFADELAALDFRSPEFTQKVASITGMGEQDMRAAATAANRMLDRPAAALGKGGGDAQTRVAGTLADLRVKITELDPKRADLTGVKKVLKWLPGGSRIDRYFARYQSAQTQLDAIIRALASGQDELRKDNAAIETEKANLWASMGRLGEYNELATALDAALTEKAAALEAIGRTEDAATLTSDAVFAIRQRRQDIMTQMAVSVQGYLALDLIRKNNLELIKGVDRSQTTTVAALRIAVIVSQALSTQKLVLDQINALNDVTSQLIEATSQQLRTQGAAIHENAASATVDVDRLQAAFDNVFATMDAVDTFRAQAVESMAQTVHALEGQIQRAQPYLERARRNEGGG</sequence>
<dbReference type="PANTHER" id="PTHR38432:SF1">
    <property type="entry name" value="TELA-LIKE PROTEIN SAOUHSC_01408"/>
    <property type="match status" value="1"/>
</dbReference>
<evidence type="ECO:0000313" key="2">
    <source>
        <dbReference type="EMBL" id="SFF36167.1"/>
    </source>
</evidence>
<accession>A0A1I2I4Y9</accession>
<evidence type="ECO:0000256" key="1">
    <source>
        <dbReference type="ARBA" id="ARBA00005541"/>
    </source>
</evidence>
<dbReference type="AlphaFoldDB" id="A0A1I2I4Y9"/>
<dbReference type="EMBL" id="FONV01000009">
    <property type="protein sequence ID" value="SFF36167.1"/>
    <property type="molecule type" value="Genomic_DNA"/>
</dbReference>
<comment type="similarity">
    <text evidence="1">Belongs to the TelA family.</text>
</comment>
<proteinExistence type="inferred from homology"/>
<dbReference type="Pfam" id="PF05816">
    <property type="entry name" value="TelA"/>
    <property type="match status" value="1"/>
</dbReference>
<dbReference type="RefSeq" id="WP_093617886.1">
    <property type="nucleotide sequence ID" value="NZ_BOMT01000053.1"/>
</dbReference>